<dbReference type="PANTHER" id="PTHR35335:SF1">
    <property type="entry name" value="UPF0716 PROTEIN FXSA"/>
    <property type="match status" value="1"/>
</dbReference>
<dbReference type="RefSeq" id="WP_094944098.1">
    <property type="nucleotide sequence ID" value="NZ_NOKQ01000276.1"/>
</dbReference>
<dbReference type="Proteomes" id="UP000217065">
    <property type="component" value="Unassembled WGS sequence"/>
</dbReference>
<keyword evidence="1" id="KW-0812">Transmembrane</keyword>
<evidence type="ECO:0000256" key="1">
    <source>
        <dbReference type="SAM" id="Phobius"/>
    </source>
</evidence>
<protein>
    <recommendedName>
        <fullName evidence="4">Membrane protein FxsA</fullName>
    </recommendedName>
</protein>
<gene>
    <name evidence="2" type="ORF">CF394_12715</name>
</gene>
<dbReference type="GO" id="GO:0016020">
    <property type="term" value="C:membrane"/>
    <property type="evidence" value="ECO:0007669"/>
    <property type="project" value="InterPro"/>
</dbReference>
<keyword evidence="3" id="KW-1185">Reference proteome</keyword>
<dbReference type="InterPro" id="IPR007313">
    <property type="entry name" value="FxsA"/>
</dbReference>
<accession>A0A264W0W8</accession>
<feature type="transmembrane region" description="Helical" evidence="1">
    <location>
        <begin position="26"/>
        <end position="46"/>
    </location>
</feature>
<keyword evidence="1" id="KW-1133">Transmembrane helix</keyword>
<evidence type="ECO:0000313" key="2">
    <source>
        <dbReference type="EMBL" id="OZS77229.1"/>
    </source>
</evidence>
<dbReference type="OrthoDB" id="9792788at2"/>
<keyword evidence="1" id="KW-0472">Membrane</keyword>
<evidence type="ECO:0000313" key="3">
    <source>
        <dbReference type="Proteomes" id="UP000217065"/>
    </source>
</evidence>
<dbReference type="Pfam" id="PF04186">
    <property type="entry name" value="FxsA"/>
    <property type="match status" value="1"/>
</dbReference>
<reference evidence="2 3" key="1">
    <citation type="submission" date="2017-07" db="EMBL/GenBank/DDBJ databases">
        <title>Tetzosporium hominis gen.nov. sp.nov.</title>
        <authorList>
            <person name="Tetz G."/>
            <person name="Tetz V."/>
        </authorList>
    </citation>
    <scope>NUCLEOTIDE SEQUENCE [LARGE SCALE GENOMIC DNA]</scope>
    <source>
        <strain evidence="2 3">VT-49</strain>
    </source>
</reference>
<dbReference type="EMBL" id="NOKQ01000276">
    <property type="protein sequence ID" value="OZS77229.1"/>
    <property type="molecule type" value="Genomic_DNA"/>
</dbReference>
<evidence type="ECO:0008006" key="4">
    <source>
        <dbReference type="Google" id="ProtNLM"/>
    </source>
</evidence>
<dbReference type="NCBIfam" id="NF008528">
    <property type="entry name" value="PRK11463.1-2"/>
    <property type="match status" value="1"/>
</dbReference>
<name>A0A264W0W8_9BACL</name>
<feature type="transmembrane region" description="Helical" evidence="1">
    <location>
        <begin position="67"/>
        <end position="90"/>
    </location>
</feature>
<organism evidence="2 3">
    <name type="scientific">Tetzosporium hominis</name>
    <dbReference type="NCBI Taxonomy" id="2020506"/>
    <lineage>
        <taxon>Bacteria</taxon>
        <taxon>Bacillati</taxon>
        <taxon>Bacillota</taxon>
        <taxon>Bacilli</taxon>
        <taxon>Bacillales</taxon>
        <taxon>Caryophanaceae</taxon>
        <taxon>Tetzosporium</taxon>
    </lineage>
</organism>
<comment type="caution">
    <text evidence="2">The sequence shown here is derived from an EMBL/GenBank/DDBJ whole genome shotgun (WGS) entry which is preliminary data.</text>
</comment>
<dbReference type="AlphaFoldDB" id="A0A264W0W8"/>
<sequence>MKWIIASVLLLPIVELILFLTVGKAIGVFWTLGLILLSGAVGIYLVKSVGIQAFKDLPKQIERGEHPANTVVDGVLIGIGAVLVLLPGFLTDAIGITLLFAPTRKFYRPAINRFIQRKIRKGNIIIVR</sequence>
<dbReference type="PANTHER" id="PTHR35335">
    <property type="entry name" value="UPF0716 PROTEIN FXSA"/>
    <property type="match status" value="1"/>
</dbReference>
<proteinExistence type="predicted"/>